<dbReference type="InterPro" id="IPR054062">
    <property type="entry name" value="vRNAP_dom2"/>
</dbReference>
<dbReference type="InterPro" id="IPR049433">
    <property type="entry name" value="vRNAP_plug"/>
</dbReference>
<dbReference type="RefSeq" id="YP_009889574.1">
    <property type="nucleotide sequence ID" value="NC_049510.1"/>
</dbReference>
<evidence type="ECO:0000259" key="4">
    <source>
        <dbReference type="Pfam" id="PF21769"/>
    </source>
</evidence>
<dbReference type="Gene3D" id="6.10.140.1360">
    <property type="match status" value="1"/>
</dbReference>
<dbReference type="Gene3D" id="1.20.140.110">
    <property type="match status" value="2"/>
</dbReference>
<feature type="region of interest" description="Disordered" evidence="2">
    <location>
        <begin position="878"/>
        <end position="925"/>
    </location>
</feature>
<dbReference type="Gene3D" id="6.10.140.1370">
    <property type="match status" value="1"/>
</dbReference>
<evidence type="ECO:0000259" key="5">
    <source>
        <dbReference type="Pfam" id="PF21867"/>
    </source>
</evidence>
<organism evidence="7 8">
    <name type="scientific">Erwinia phage phiEaP8</name>
    <dbReference type="NCBI Taxonomy" id="2178928"/>
    <lineage>
        <taxon>Viruses</taxon>
        <taxon>Duplodnaviria</taxon>
        <taxon>Heunggongvirae</taxon>
        <taxon>Uroviricota</taxon>
        <taxon>Caudoviricetes</taxon>
        <taxon>Schitoviridae</taxon>
        <taxon>Erskinevirinae</taxon>
        <taxon>Yonginvirus</taxon>
        <taxon>Yonginvirus EaP8</taxon>
    </lineage>
</organism>
<feature type="compositionally biased region" description="Basic and acidic residues" evidence="2">
    <location>
        <begin position="962"/>
        <end position="990"/>
    </location>
</feature>
<dbReference type="Pfam" id="PF21624">
    <property type="entry name" value="vRNAP_plug"/>
    <property type="match status" value="1"/>
</dbReference>
<evidence type="ECO:0000313" key="8">
    <source>
        <dbReference type="Proteomes" id="UP000267934"/>
    </source>
</evidence>
<feature type="coiled-coil region" evidence="1">
    <location>
        <begin position="161"/>
        <end position="188"/>
    </location>
</feature>
<dbReference type="KEGG" id="vg:55819074"/>
<feature type="compositionally biased region" description="Polar residues" evidence="2">
    <location>
        <begin position="896"/>
        <end position="908"/>
    </location>
</feature>
<dbReference type="Proteomes" id="UP000267934">
    <property type="component" value="Segment"/>
</dbReference>
<dbReference type="InterPro" id="IPR049432">
    <property type="entry name" value="vRNAP_dom"/>
</dbReference>
<evidence type="ECO:0000256" key="2">
    <source>
        <dbReference type="SAM" id="MobiDB-lite"/>
    </source>
</evidence>
<feature type="domain" description="Virion DNA-directed RNA polymerase" evidence="5">
    <location>
        <begin position="1346"/>
        <end position="1467"/>
    </location>
</feature>
<feature type="region of interest" description="Disordered" evidence="2">
    <location>
        <begin position="961"/>
        <end position="998"/>
    </location>
</feature>
<evidence type="ECO:0000259" key="3">
    <source>
        <dbReference type="Pfam" id="PF21624"/>
    </source>
</evidence>
<dbReference type="Pfam" id="PF21769">
    <property type="entry name" value="vRNAP_dom"/>
    <property type="match status" value="1"/>
</dbReference>
<dbReference type="GeneID" id="55819074"/>
<dbReference type="Pfam" id="PF21894">
    <property type="entry name" value="N4_RNAP_helical"/>
    <property type="match status" value="1"/>
</dbReference>
<proteinExistence type="predicted"/>
<keyword evidence="8" id="KW-1185">Reference proteome</keyword>
<dbReference type="InterPro" id="IPR053805">
    <property type="entry name" value="N4_RNAP_helical"/>
</dbReference>
<sequence>MAGVQDLLNQAVTPTTTGTSQSVMQNVDSVSSSKQDAVAAASASKQQALGTPNMYNVAAGRNSGYGSASAQTPLEADLLNMSDVDLIGKYGSAQGIDLANQRATGNAEFTNDLLAPRTGNQAIADSVIGVGMGLGNSVLGIGALGAGLVNDDAGVWAANVADEFNKNAQNAQSASLNAQRQASQAQAELGYRDNTKQFEEDKANDGNFIASLRRIGRDAGVALDTTLDSGAMTGDGLSQAVGSLLTAGPLGKGLSAAGKLIVNPATRRAIGLAGELDAAAGTTSAARVLSSIGSKVPEHASTMAAIGLMEGGGAYQQATQEAYEKLKGRTDLTEDQKVEMANRAGLVSAAIQGPLAAATGSIAAKFEGNPLGAKSLREIGQNILKEGAEETVQSATGQAAQNYGLKQEVDPNRSLSEGVGEQAALGGLFGLGAGGLVQTPSLVNVTAGNAARGVKDAITDRIGSVTANNEQASPVSNAKVSEAAQVIQEAAPQAVQEAQQAVADDISMDEGRKQEINDYVDALAGAFNFEPTELETVSPETASAIGNATNRVDAMHNMADFVANQSNDDLSRLKVMQELNAFTDMLDGFIQSEPEGLTGLDESHPARQLADGVQNLITKIGQTPSIRKAQEAMTRIAEGAQTDALIEPVTEASLSTPEGQQNVQNHVTIAEYAPEKANLDAVETILRHARSGAVQLSPKQRTALETAASILNAAKQYDAEAEAQGLRPQDIVSKQIKTDESRSDASSYSALQHAKEVRRSYSAGNFEAARSQLLDFQKFAQHMQNKVAAINSHLASGNNDANRSVRYQALQDDRTFRESKNGLGVNTGSARSVAFAKQVGLESQTLTNLVNSLATAFPELNVSHLEQTPLDPLLAQGTPQQVAQEFRDGTRKVGQNVASNTTSKGSQDVTEENKTSPQTAETMSDEQIKNLSDEELNAAMSDASGRLAQGFNAVDNENFSRMSDEQAARSEATKEDSKPEPQETDTKSVEENVTTVTEPVEEKPADINEHFSSLVQPKAGNKFLSAFKFPKTDRTHIVREANPVAFVKEALSASTVTDQGYTVQAPISRAYNKYLNLAPAIYRGMNNQLQAWATTPDTKGRQPGTEFLEGRTDANTWQSGKLLNIVDNKNGKLQLNSQLSQSAILAGLHWALNANNFTNPIDNEGVAKRLGIPEMSVNDELTEFFNSGMTALDAQQSLAKKVKQFWGVSNNADEKIGYTDGIPSAMAGELLESMVSNGLINETRAQIAYTLQPGLEDIPENRGIYFLVPADSKLEKGQKQLTMFNMYSINPENEFMSPDNEMRQYPDAIEHAVMVDPENVMFFGDDKVPLSRTQLNSDWVPVTKEQATVIANNNATPYYPHMPMVNLYSELGEKNILDLLGEGDLAGNTNVFNKNYMKTLEGRNLSIQSAFRQLQNVMTAAQNRADTAGIPVEELAHHYGHAITSVNRLQMLGKQNPQSSKLVREAIMSTWSTLDMNQKENSDKFMLAMAQALGVKVHNMPLADSVREAENMLEGDLSDAVQMLGEFHRTGNLPRDAVQTLRDAFGGKKLAPMELQAISEYARLQNATDEERAAFRTPAYVEADGMTNGVINAISLMTSGAFTEGELANLSRGGVTVGGNENDTANNIRTANNEDMYTSTVKILKNVLGSLKNHLEPTPLVKQQMLNVERLMALFMPGDVSLNANGDLELKRGVTKNPLTITLYGSGTQGIAGKFVKQITDGIYQTISLANERLKNNPDMDAREALFPGQPENAEMFSNIMDDLLSSVAVNKQGKFSLVNSNAELMDLQNMAEFTFNSAQLRALQGNLHTLFVQPMRMAIDKSVGESVMENTTLIRRATQAQSIYLQEAFKKAVAERVQWNVDNTPGYKKTEFLSQRELNDIRESLSSLAPLVTTGTQNFFIAGSQNTDVQGSLLSRNFSGKFAAQTMVAGPSDSGVSGIPFMNIGMGDGQMVQSAYVGKDAPQKSTPIFDGVNLALDRMNEDSRTMNKAVYTAWQNNPLRAVLNAYDTLMTQADSAYPEAAHAALVKAVIDDAAAVKDPASVSKEAVKAAMVALQAQLANAADNIDARHDLMSKVQLAVDQMAATGNPYVQTGPAVQGTFAEKAHTLNQMLEGKVSTEAPKPVNKAVKAATVADKSGARILPQSNLRSLFANAEPTQKKLFQMLMRTMPNRYFKVVTGNAQELAQYALDNNINLETDDGSNPFADGVNGLYHRRSNTIFAMSATPETVLHEMIHAATIDRVSAVLNGEDLGPLTGVYEDAVENIRTLMNDFLTMDIGDFTVEQQMEMNHARTEINHWLMSGHPVAESYAINEFMAWSLANNKIESAQRTVKANPIVQLAKDAVKFLKQLVFGRKRIAENPGEDMFSNLSFNTNILLGSPVTTQGLTSDTVAFQNRAYGNDHHLQEIIDAFEGTVNNYLNAAPDVQVKSARKTEYSNGLMAGQRMLNIATAHGFPMTMQQASAYSMIVAALQTQAKIDPNAMTRMQDLFSHVTKNLTVEDLMDKNAVDIPSEESIAQERYSVLMGNYGTQTDAVGRSALLPSFMALTMVSPLLRETLSSMPLPKTERNDAGTLDAVLENAGQNALNALSRSMSGEKGENVQAAIDALTNRIVDVAQNRETFIDQYASTTGGYVDRANQIMTDTLEKLSGNLMDAGEKLKGSHNKYVGALGSSLRIIGAIATEQNGAHVAEGVMAAMNRMRGMQPWFDLVNDMVGRTSSNANVYDMIKAVRALVQQDRQQFRQHLPTVIADKFSRNLSDREWEIVHRGLAKTDLTSLRTGFTDEEIHALIADPKNLSNAIDRMEKAIEAQDSANAGTYRSKADQLAEYMINGTVGRNLLRNANAISALLGEPKRGNATKDAAFTQQIDHLVTMYALSKLGLRERIELSNLVQTESEGMAFSMAYMQGQRAEEMRKAESSPRAFFNQYKGYIPSNQQEGVSLIIADDADYDRLSKMSYERVAPYNASSLEPGAASRSYYFAPVSGRAVFNQGIMQNIRMTANGVDTSTGFTVGITGGVIADKATVERIRNQKRSNETGENLMPIYDRGGNVVAYERSVAPEQLARLNRDTHFARNVGVWRGRQVEEIRAHGVNQKLVDAVSEMYNKDVTADPSNDNMYVNVFESDDKVVQDAVKLFTPEIKDYMAKVFGGENIFMVRRDMLADTLGYREATVGDAWTGNSRWNDRTLKTAQNVALAMYGNKAYQYATNSEKFIQNLMRDARQMIIVKSVVVPVANTLGNIYQLISRGVPLVNVARQIPRKLAEINTYTKTRVRQIELEAELRATDNIVEQRKINAEIQSIVDSHKRMSIWPLIEAGEFSAINDASLDESDIELTSGRLYSYFEQKINQLPQAVRTAGRYALITQDTPLFKALEKSVEYGDFIAKAVLYDDIVNRQGKDSAYALSRVTEEFVNYDRLPGRFRSYMEKMGLMWFYNFKIRSAKVAMSILRNNPVHALMGAMMPQPSIFGNVGSPITDNIFTVAGDGRLNFSFGIGQAIRAPMLNPWVNIMSQ</sequence>
<feature type="domain" description="Bacteriophage N4 RNA polymerase helical" evidence="6">
    <location>
        <begin position="1644"/>
        <end position="1854"/>
    </location>
</feature>
<keyword evidence="1" id="KW-0175">Coiled coil</keyword>
<evidence type="ECO:0000256" key="1">
    <source>
        <dbReference type="SAM" id="Coils"/>
    </source>
</evidence>
<accession>A0A3G1QTM4</accession>
<evidence type="ECO:0000259" key="6">
    <source>
        <dbReference type="Pfam" id="PF21894"/>
    </source>
</evidence>
<protein>
    <submittedName>
        <fullName evidence="7">Virion-associated RNA polymerase</fullName>
    </submittedName>
</protein>
<reference evidence="7 8" key="1">
    <citation type="journal article" date="2018" name="Plant Pathol. J.">
        <title>Characterization of the Lytic Bacteriophage phiEaP-8 Effective against Both Erwinia amylovora and Erwinia pyrifoliae Causing Severe Diseases in Apple and Pear.</title>
        <authorList>
            <person name="Park J."/>
            <person name="Lee G.M."/>
            <person name="Kim D."/>
            <person name="Park D.H."/>
            <person name="Oh C.S."/>
        </authorList>
    </citation>
    <scope>NUCLEOTIDE SEQUENCE [LARGE SCALE GENOMIC DNA]</scope>
</reference>
<evidence type="ECO:0000313" key="7">
    <source>
        <dbReference type="EMBL" id="AWN06210.1"/>
    </source>
</evidence>
<feature type="domain" description="Virion DNA-directed RNA polymerase plug insertion" evidence="3">
    <location>
        <begin position="1484"/>
        <end position="1563"/>
    </location>
</feature>
<dbReference type="EMBL" id="MH160392">
    <property type="protein sequence ID" value="AWN06210.1"/>
    <property type="molecule type" value="Genomic_DNA"/>
</dbReference>
<name>A0A3G1QTM4_9CAUD</name>
<feature type="domain" description="Virion DNA-directed RNA polymerase" evidence="4">
    <location>
        <begin position="1937"/>
        <end position="2084"/>
    </location>
</feature>
<dbReference type="Pfam" id="PF21867">
    <property type="entry name" value="vRNAP_dom_2"/>
    <property type="match status" value="1"/>
</dbReference>